<keyword evidence="1" id="KW-0479">Metal-binding</keyword>
<dbReference type="InterPro" id="IPR013083">
    <property type="entry name" value="Znf_RING/FYVE/PHD"/>
</dbReference>
<dbReference type="InterPro" id="IPR001214">
    <property type="entry name" value="SET_dom"/>
</dbReference>
<feature type="compositionally biased region" description="Polar residues" evidence="6">
    <location>
        <begin position="45"/>
        <end position="60"/>
    </location>
</feature>
<dbReference type="GO" id="GO:0006325">
    <property type="term" value="P:chromatin organization"/>
    <property type="evidence" value="ECO:0007669"/>
    <property type="project" value="UniProtKB-KW"/>
</dbReference>
<dbReference type="GO" id="GO:0008270">
    <property type="term" value="F:zinc ion binding"/>
    <property type="evidence" value="ECO:0007669"/>
    <property type="project" value="UniProtKB-KW"/>
</dbReference>
<dbReference type="SMART" id="SM00249">
    <property type="entry name" value="PHD"/>
    <property type="match status" value="1"/>
</dbReference>
<evidence type="ECO:0008006" key="11">
    <source>
        <dbReference type="Google" id="ProtNLM"/>
    </source>
</evidence>
<dbReference type="CDD" id="cd15550">
    <property type="entry name" value="PHD_MLL5"/>
    <property type="match status" value="1"/>
</dbReference>
<evidence type="ECO:0000259" key="7">
    <source>
        <dbReference type="PROSITE" id="PS50016"/>
    </source>
</evidence>
<dbReference type="Gene3D" id="3.30.40.10">
    <property type="entry name" value="Zinc/RING finger domain, C3HC4 (zinc finger)"/>
    <property type="match status" value="1"/>
</dbReference>
<dbReference type="InterPro" id="IPR046341">
    <property type="entry name" value="SET_dom_sf"/>
</dbReference>
<evidence type="ECO:0000256" key="6">
    <source>
        <dbReference type="SAM" id="MobiDB-lite"/>
    </source>
</evidence>
<dbReference type="InterPro" id="IPR019786">
    <property type="entry name" value="Zinc_finger_PHD-type_CS"/>
</dbReference>
<evidence type="ECO:0000259" key="8">
    <source>
        <dbReference type="PROSITE" id="PS50280"/>
    </source>
</evidence>
<dbReference type="PANTHER" id="PTHR46462:SF3">
    <property type="entry name" value="UPSET, ISOFORM A"/>
    <property type="match status" value="1"/>
</dbReference>
<feature type="compositionally biased region" description="Polar residues" evidence="6">
    <location>
        <begin position="1"/>
        <end position="13"/>
    </location>
</feature>
<dbReference type="InterPro" id="IPR044435">
    <property type="entry name" value="Set3/4_SET"/>
</dbReference>
<evidence type="ECO:0000256" key="3">
    <source>
        <dbReference type="ARBA" id="ARBA00022833"/>
    </source>
</evidence>
<dbReference type="EMBL" id="BIMX01000001">
    <property type="protein sequence ID" value="GCE96985.1"/>
    <property type="molecule type" value="Genomic_DNA"/>
</dbReference>
<feature type="domain" description="PHD-type" evidence="7">
    <location>
        <begin position="184"/>
        <end position="233"/>
    </location>
</feature>
<dbReference type="InterPro" id="IPR011011">
    <property type="entry name" value="Znf_FYVE_PHD"/>
</dbReference>
<dbReference type="Pfam" id="PF00856">
    <property type="entry name" value="SET"/>
    <property type="match status" value="1"/>
</dbReference>
<dbReference type="PROSITE" id="PS50016">
    <property type="entry name" value="ZF_PHD_2"/>
    <property type="match status" value="1"/>
</dbReference>
<gene>
    <name evidence="9" type="ORF">ZYGM_000408</name>
</gene>
<dbReference type="Gene3D" id="2.170.270.10">
    <property type="entry name" value="SET domain"/>
    <property type="match status" value="1"/>
</dbReference>
<dbReference type="OrthoDB" id="20872at2759"/>
<feature type="compositionally biased region" description="Polar residues" evidence="6">
    <location>
        <begin position="251"/>
        <end position="260"/>
    </location>
</feature>
<keyword evidence="3" id="KW-0862">Zinc</keyword>
<accession>A0A4C2DYT4</accession>
<feature type="compositionally biased region" description="Low complexity" evidence="6">
    <location>
        <begin position="27"/>
        <end position="44"/>
    </location>
</feature>
<keyword evidence="4" id="KW-0156">Chromatin regulator</keyword>
<evidence type="ECO:0000256" key="5">
    <source>
        <dbReference type="PROSITE-ProRule" id="PRU00146"/>
    </source>
</evidence>
<feature type="region of interest" description="Disordered" evidence="6">
    <location>
        <begin position="699"/>
        <end position="772"/>
    </location>
</feature>
<dbReference type="SMART" id="SM00317">
    <property type="entry name" value="SET"/>
    <property type="match status" value="1"/>
</dbReference>
<evidence type="ECO:0000256" key="2">
    <source>
        <dbReference type="ARBA" id="ARBA00022771"/>
    </source>
</evidence>
<dbReference type="GO" id="GO:0034967">
    <property type="term" value="C:Set3 complex"/>
    <property type="evidence" value="ECO:0007669"/>
    <property type="project" value="TreeGrafter"/>
</dbReference>
<feature type="compositionally biased region" description="Polar residues" evidence="6">
    <location>
        <begin position="73"/>
        <end position="88"/>
    </location>
</feature>
<dbReference type="PROSITE" id="PS01359">
    <property type="entry name" value="ZF_PHD_1"/>
    <property type="match status" value="1"/>
</dbReference>
<dbReference type="Pfam" id="PF20826">
    <property type="entry name" value="PHD_5"/>
    <property type="match status" value="1"/>
</dbReference>
<dbReference type="CDD" id="cd19183">
    <property type="entry name" value="SET_SpSET3-like"/>
    <property type="match status" value="1"/>
</dbReference>
<keyword evidence="10" id="KW-1185">Reference proteome</keyword>
<dbReference type="InterPro" id="IPR001965">
    <property type="entry name" value="Znf_PHD"/>
</dbReference>
<dbReference type="SUPFAM" id="SSF82199">
    <property type="entry name" value="SET domain"/>
    <property type="match status" value="1"/>
</dbReference>
<feature type="compositionally biased region" description="Acidic residues" evidence="6">
    <location>
        <begin position="281"/>
        <end position="293"/>
    </location>
</feature>
<feature type="compositionally biased region" description="Basic and acidic residues" evidence="6">
    <location>
        <begin position="300"/>
        <end position="315"/>
    </location>
</feature>
<feature type="region of interest" description="Disordered" evidence="6">
    <location>
        <begin position="246"/>
        <end position="315"/>
    </location>
</feature>
<feature type="compositionally biased region" description="Basic and acidic residues" evidence="6">
    <location>
        <begin position="723"/>
        <end position="741"/>
    </location>
</feature>
<organism evidence="9 10">
    <name type="scientific">Zygosaccharomyces mellis</name>
    <dbReference type="NCBI Taxonomy" id="42258"/>
    <lineage>
        <taxon>Eukaryota</taxon>
        <taxon>Fungi</taxon>
        <taxon>Dikarya</taxon>
        <taxon>Ascomycota</taxon>
        <taxon>Saccharomycotina</taxon>
        <taxon>Saccharomycetes</taxon>
        <taxon>Saccharomycetales</taxon>
        <taxon>Saccharomycetaceae</taxon>
        <taxon>Zygosaccharomyces</taxon>
    </lineage>
</organism>
<evidence type="ECO:0000313" key="9">
    <source>
        <dbReference type="EMBL" id="GCE96985.1"/>
    </source>
</evidence>
<dbReference type="PANTHER" id="PTHR46462">
    <property type="entry name" value="UPSET, ISOFORM A"/>
    <property type="match status" value="1"/>
</dbReference>
<evidence type="ECO:0000313" key="10">
    <source>
        <dbReference type="Proteomes" id="UP000301737"/>
    </source>
</evidence>
<evidence type="ECO:0000256" key="4">
    <source>
        <dbReference type="ARBA" id="ARBA00022853"/>
    </source>
</evidence>
<feature type="compositionally biased region" description="Polar residues" evidence="6">
    <location>
        <begin position="100"/>
        <end position="123"/>
    </location>
</feature>
<dbReference type="Proteomes" id="UP000301737">
    <property type="component" value="Unassembled WGS sequence"/>
</dbReference>
<keyword evidence="2 5" id="KW-0863">Zinc-finger</keyword>
<evidence type="ECO:0000256" key="1">
    <source>
        <dbReference type="ARBA" id="ARBA00022723"/>
    </source>
</evidence>
<reference evidence="9 10" key="1">
    <citation type="submission" date="2019-01" db="EMBL/GenBank/DDBJ databases">
        <title>Draft Genome Sequencing of Zygosaccharomyces mellis Ca-7.</title>
        <authorList>
            <person name="Shiwa Y."/>
            <person name="Kanesaki Y."/>
            <person name="Ishige T."/>
            <person name="Mura K."/>
            <person name="Hori T."/>
            <person name="Tamura T."/>
        </authorList>
    </citation>
    <scope>NUCLEOTIDE SEQUENCE [LARGE SCALE GENOMIC DNA]</scope>
    <source>
        <strain evidence="9 10">Ca-7</strain>
    </source>
</reference>
<dbReference type="SUPFAM" id="SSF57903">
    <property type="entry name" value="FYVE/PHD zinc finger"/>
    <property type="match status" value="1"/>
</dbReference>
<dbReference type="AlphaFoldDB" id="A0A4C2DYT4"/>
<dbReference type="GO" id="GO:0070210">
    <property type="term" value="C:Rpd3L-Expanded complex"/>
    <property type="evidence" value="ECO:0007669"/>
    <property type="project" value="TreeGrafter"/>
</dbReference>
<feature type="region of interest" description="Disordered" evidence="6">
    <location>
        <begin position="1"/>
        <end position="130"/>
    </location>
</feature>
<dbReference type="PROSITE" id="PS50280">
    <property type="entry name" value="SET"/>
    <property type="match status" value="1"/>
</dbReference>
<protein>
    <recommendedName>
        <fullName evidence="11">SET domain-containing protein 3</fullName>
    </recommendedName>
</protein>
<name>A0A4C2DYT4_9SACH</name>
<comment type="caution">
    <text evidence="9">The sequence shown here is derived from an EMBL/GenBank/DDBJ whole genome shotgun (WGS) entry which is preliminary data.</text>
</comment>
<feature type="domain" description="SET" evidence="8">
    <location>
        <begin position="373"/>
        <end position="504"/>
    </location>
</feature>
<dbReference type="GO" id="GO:0006355">
    <property type="term" value="P:regulation of DNA-templated transcription"/>
    <property type="evidence" value="ECO:0007669"/>
    <property type="project" value="TreeGrafter"/>
</dbReference>
<feature type="compositionally biased region" description="Basic and acidic residues" evidence="6">
    <location>
        <begin position="269"/>
        <end position="280"/>
    </location>
</feature>
<sequence>MSSQSPPENSKNEPSILEDASTLLMFSKGSNENSKKSSTSSQDSQPHQNQPVQLPSQSHAQQQPLPYQPPPLSRTSTRGGMSPVNPQASPGPASVALLHNDSSSMREQNGSDPGPHLTNQHKCSSVIEEEQDGNGKGMVAAAALAAAATVPLPLKSHSRSNSDTNETAEWPVPDSYIVNIDSGVITCICGFDDDDGFTIQCDHCNRWQHAICYNIKDIETAPDDYLCNVCYPRNLDVKRAKKKQLERLQRTRPSSVSRATATYEDGSERDDGSRAGPSERGDDDSNFQMDLDDNGANGSDEQRRKRRRNEESIEDLKKRKESPIYLNAKDAQSEIYLPTEDYEFKDRYVKLFIDKHNDDDWVIPYNKDKFEPIPLEVRAYTDSNNSKVFPGFSKLAVHVGQKCGKGELICEYLGEVDFQKDYLMDPRNHYRIWGTTKLHVVFHPHWPLCIDARLTGNVARYVRRSCNPNVELATVRMTGSDEVKFVLRATRELERGEEIHLDWNWDLRHPIWQIIKGTTTLDSLNDPDKYLLIHSIDAVLSSCDCACGSNNKDCILFKVKKFSQALYKSVKSKMNNRYKLNEILNQYQGKKRRQPPILDRFSKETGRNKERAPQVLANFNNRKFNIVRSDSVGNIVKDDTIKPYKWKLVESHAISSKKNLTVTARKPDQATNPLEYDESQIDDLEVLPIPIVLEVPLSNASSHSGSSIKVDATLGTNSLPSTDDIKPQESSDQNSVRHEKSIGSSSHLQEMSDKKPTKKKLSFADYRKKQYR</sequence>
<proteinExistence type="predicted"/>
<dbReference type="InterPro" id="IPR019787">
    <property type="entry name" value="Znf_PHD-finger"/>
</dbReference>